<comment type="caution">
    <text evidence="2">The sequence shown here is derived from an EMBL/GenBank/DDBJ whole genome shotgun (WGS) entry which is preliminary data.</text>
</comment>
<name>A0A512RHL3_9BACT</name>
<gene>
    <name evidence="2" type="ORF">CCY01nite_14140</name>
</gene>
<evidence type="ECO:0000313" key="3">
    <source>
        <dbReference type="Proteomes" id="UP000321436"/>
    </source>
</evidence>
<dbReference type="Proteomes" id="UP000321436">
    <property type="component" value="Unassembled WGS sequence"/>
</dbReference>
<proteinExistence type="predicted"/>
<dbReference type="Pfam" id="PF13568">
    <property type="entry name" value="OMP_b-brl_2"/>
    <property type="match status" value="1"/>
</dbReference>
<sequence length="169" mass="19308">MKMGRIGLGAGIILRYHFNDRWSVQTGAILSKKRYGATPDDYHFDYPVTYTKIDADCNVLDVPLNVSYTFLEKKRNRWSAVAGASSYFMLNEKYDYFYANGTKRSHAYKNQNQHYFSVLNLGVNWERQTGSRLKWSLQPYVKVPLGGVGQGKVKLYSAGLALQVTMGKR</sequence>
<accession>A0A512RHL3</accession>
<dbReference type="EMBL" id="BKAU01000001">
    <property type="protein sequence ID" value="GEP95154.1"/>
    <property type="molecule type" value="Genomic_DNA"/>
</dbReference>
<keyword evidence="3" id="KW-1185">Reference proteome</keyword>
<organism evidence="2 3">
    <name type="scientific">Chitinophaga cymbidii</name>
    <dbReference type="NCBI Taxonomy" id="1096750"/>
    <lineage>
        <taxon>Bacteria</taxon>
        <taxon>Pseudomonadati</taxon>
        <taxon>Bacteroidota</taxon>
        <taxon>Chitinophagia</taxon>
        <taxon>Chitinophagales</taxon>
        <taxon>Chitinophagaceae</taxon>
        <taxon>Chitinophaga</taxon>
    </lineage>
</organism>
<feature type="domain" description="Outer membrane protein beta-barrel" evidence="1">
    <location>
        <begin position="5"/>
        <end position="127"/>
    </location>
</feature>
<evidence type="ECO:0000259" key="1">
    <source>
        <dbReference type="Pfam" id="PF13568"/>
    </source>
</evidence>
<evidence type="ECO:0000313" key="2">
    <source>
        <dbReference type="EMBL" id="GEP95154.1"/>
    </source>
</evidence>
<dbReference type="AlphaFoldDB" id="A0A512RHL3"/>
<protein>
    <recommendedName>
        <fullName evidence="1">Outer membrane protein beta-barrel domain-containing protein</fullName>
    </recommendedName>
</protein>
<dbReference type="InterPro" id="IPR025665">
    <property type="entry name" value="Beta-barrel_OMP_2"/>
</dbReference>
<reference evidence="2 3" key="1">
    <citation type="submission" date="2019-07" db="EMBL/GenBank/DDBJ databases">
        <title>Whole genome shotgun sequence of Chitinophaga cymbidii NBRC 109752.</title>
        <authorList>
            <person name="Hosoyama A."/>
            <person name="Uohara A."/>
            <person name="Ohji S."/>
            <person name="Ichikawa N."/>
        </authorList>
    </citation>
    <scope>NUCLEOTIDE SEQUENCE [LARGE SCALE GENOMIC DNA]</scope>
    <source>
        <strain evidence="2 3">NBRC 109752</strain>
    </source>
</reference>